<evidence type="ECO:0000313" key="2">
    <source>
        <dbReference type="Proteomes" id="UP000887116"/>
    </source>
</evidence>
<dbReference type="EMBL" id="BMAO01026079">
    <property type="protein sequence ID" value="GFR06888.1"/>
    <property type="molecule type" value="Genomic_DNA"/>
</dbReference>
<gene>
    <name evidence="1" type="ORF">TNCT_8271</name>
</gene>
<comment type="caution">
    <text evidence="1">The sequence shown here is derived from an EMBL/GenBank/DDBJ whole genome shotgun (WGS) entry which is preliminary data.</text>
</comment>
<reference evidence="1" key="1">
    <citation type="submission" date="2020-07" db="EMBL/GenBank/DDBJ databases">
        <title>Multicomponent nature underlies the extraordinary mechanical properties of spider dragline silk.</title>
        <authorList>
            <person name="Kono N."/>
            <person name="Nakamura H."/>
            <person name="Mori M."/>
            <person name="Yoshida Y."/>
            <person name="Ohtoshi R."/>
            <person name="Malay A.D."/>
            <person name="Moran D.A.P."/>
            <person name="Tomita M."/>
            <person name="Numata K."/>
            <person name="Arakawa K."/>
        </authorList>
    </citation>
    <scope>NUCLEOTIDE SEQUENCE</scope>
</reference>
<proteinExistence type="predicted"/>
<dbReference type="Proteomes" id="UP000887116">
    <property type="component" value="Unassembled WGS sequence"/>
</dbReference>
<evidence type="ECO:0000313" key="1">
    <source>
        <dbReference type="EMBL" id="GFR06888.1"/>
    </source>
</evidence>
<accession>A0A8X6GMK0</accession>
<organism evidence="1 2">
    <name type="scientific">Trichonephila clavata</name>
    <name type="common">Joro spider</name>
    <name type="synonym">Nephila clavata</name>
    <dbReference type="NCBI Taxonomy" id="2740835"/>
    <lineage>
        <taxon>Eukaryota</taxon>
        <taxon>Metazoa</taxon>
        <taxon>Ecdysozoa</taxon>
        <taxon>Arthropoda</taxon>
        <taxon>Chelicerata</taxon>
        <taxon>Arachnida</taxon>
        <taxon>Araneae</taxon>
        <taxon>Araneomorphae</taxon>
        <taxon>Entelegynae</taxon>
        <taxon>Araneoidea</taxon>
        <taxon>Nephilidae</taxon>
        <taxon>Trichonephila</taxon>
    </lineage>
</organism>
<name>A0A8X6GMK0_TRICU</name>
<protein>
    <submittedName>
        <fullName evidence="1">Uncharacterized protein</fullName>
    </submittedName>
</protein>
<keyword evidence="2" id="KW-1185">Reference proteome</keyword>
<sequence length="176" mass="20046">MVSEGPLELDCRLWKHGGSRDCLGYRRYAIRCIGSSFSSIRTPSAGEAGALFDKDDSTQLHELFNVARAVSIKGIGDQDSDDDVSFPEKLKDEKEKIFQKLNSPLTKGMERLQTMIYQTFCLIRGQKGMVECHIQWNRQRFKVGHPKTIWFCQWSLKVHSNSIAAFGNMVEREIGI</sequence>
<dbReference type="AlphaFoldDB" id="A0A8X6GMK0"/>